<dbReference type="AlphaFoldDB" id="N4WBQ4"/>
<dbReference type="Proteomes" id="UP000012283">
    <property type="component" value="Unassembled WGS sequence"/>
</dbReference>
<protein>
    <recommendedName>
        <fullName evidence="4">Lipase class 3</fullName>
    </recommendedName>
</protein>
<dbReference type="NCBIfam" id="NF047388">
    <property type="entry name" value="SA1320_fam"/>
    <property type="match status" value="1"/>
</dbReference>
<proteinExistence type="predicted"/>
<evidence type="ECO:0008006" key="4">
    <source>
        <dbReference type="Google" id="ProtNLM"/>
    </source>
</evidence>
<dbReference type="InterPro" id="IPR029058">
    <property type="entry name" value="AB_hydrolase_fold"/>
</dbReference>
<dbReference type="SUPFAM" id="SSF53474">
    <property type="entry name" value="alpha/beta-Hydrolases"/>
    <property type="match status" value="1"/>
</dbReference>
<evidence type="ECO:0000256" key="1">
    <source>
        <dbReference type="SAM" id="Coils"/>
    </source>
</evidence>
<gene>
    <name evidence="2" type="ORF">J416_04161</name>
</gene>
<reference evidence="2 3" key="1">
    <citation type="submission" date="2013-03" db="EMBL/GenBank/DDBJ databases">
        <title>Draft genome sequence of Gracibacillus halophilus YIM-C55.5, a moderately halophilic and thermophilic organism from the Xiaochaidamu salt lake.</title>
        <authorList>
            <person name="Sugumar T."/>
            <person name="Polireddy D.R."/>
            <person name="Antony A."/>
            <person name="Madhava Y.R."/>
            <person name="Sivakumar N."/>
        </authorList>
    </citation>
    <scope>NUCLEOTIDE SEQUENCE [LARGE SCALE GENOMIC DNA]</scope>
    <source>
        <strain evidence="2 3">YIM-C55.5</strain>
    </source>
</reference>
<dbReference type="EMBL" id="APML01000016">
    <property type="protein sequence ID" value="ENH97728.1"/>
    <property type="molecule type" value="Genomic_DNA"/>
</dbReference>
<dbReference type="eggNOG" id="ENOG502ZWUV">
    <property type="taxonomic scope" value="Bacteria"/>
</dbReference>
<name>N4WBQ4_9BACI</name>
<dbReference type="PATRIC" id="fig|1308866.3.peg.845"/>
<keyword evidence="3" id="KW-1185">Reference proteome</keyword>
<feature type="coiled-coil region" evidence="1">
    <location>
        <begin position="387"/>
        <end position="414"/>
    </location>
</feature>
<comment type="caution">
    <text evidence="2">The sequence shown here is derived from an EMBL/GenBank/DDBJ whole genome shotgun (WGS) entry which is preliminary data.</text>
</comment>
<accession>N4WBQ4</accession>
<organism evidence="2 3">
    <name type="scientific">Gracilibacillus halophilus YIM-C55.5</name>
    <dbReference type="NCBI Taxonomy" id="1308866"/>
    <lineage>
        <taxon>Bacteria</taxon>
        <taxon>Bacillati</taxon>
        <taxon>Bacillota</taxon>
        <taxon>Bacilli</taxon>
        <taxon>Bacillales</taxon>
        <taxon>Bacillaceae</taxon>
        <taxon>Gracilibacillus</taxon>
    </lineage>
</organism>
<dbReference type="OrthoDB" id="2747668at2"/>
<evidence type="ECO:0000313" key="2">
    <source>
        <dbReference type="EMBL" id="ENH97728.1"/>
    </source>
</evidence>
<dbReference type="STRING" id="1308866.J416_04161"/>
<dbReference type="RefSeq" id="WP_003465279.1">
    <property type="nucleotide sequence ID" value="NZ_APML01000016.1"/>
</dbReference>
<keyword evidence="1" id="KW-0175">Coiled coil</keyword>
<evidence type="ECO:0000313" key="3">
    <source>
        <dbReference type="Proteomes" id="UP000012283"/>
    </source>
</evidence>
<dbReference type="Pfam" id="PF26363">
    <property type="entry name" value="Phospholipase-like"/>
    <property type="match status" value="1"/>
</dbReference>
<sequence length="685" mass="78039">MASYVNLSSDKDLVELGGYHAYSELEVGDLININEDEYRVVHSKKDNDSGLDAYTVYNIKTEKFTVIYVGTNADQTEDLVTDFDLLTDREVPQVEAAIDYYEQMDEKYKVSSVAGNSLGGALANAVGVTHTDVRSVTLNPALLPKGMMDTDEDYHNVTNYFSKYDVLTGTLTALGYDERIPGKQIDIHNGTMNGIGFGQETMATVIGSNHTGYVRRDDGGQYYQVREAGQPGAGKIRIDADEHIVTSIWTDVPLYGMRKAFRIDINPDTLDQLATGLGQRVIERLELADRYLLHAKEIVDDEHQKKPQRITTMQETWTNAVEKAADSWLFQGITGYASNLQNEIDEWISYVNRAEERCQSLNHLLNAPPVELAEFIFRKNIDVESIFRQVRQPLEDLQEEVDQLAKQFRLLLRDTLPSLLYGGIHSWEDAVVEELAAHYQVIARNQKQLFRQLETLKQQVALTGDTFYEKDLQLADGIRHQHLDFPLLDILRYDSHYTMETSPYVEEQLKIREKQLDQAYTRMTNISYAFIQPLLRSLVGIIYVIEHAIETTSATIKQSTSALFTSNIPGRLVGMFSNYDEMIRERVQQTLSPLDTLGDRVEGVRIALNRLSNHFPELLREFRPYIENAIFEGHSFHDAYLYNRAAMAILEEMDVLFDDITYQLSGEQAETIEALMVQPQKSKSI</sequence>